<evidence type="ECO:0000259" key="1">
    <source>
        <dbReference type="Pfam" id="PF13382"/>
    </source>
</evidence>
<protein>
    <recommendedName>
        <fullName evidence="1">Adenine deaminase C-terminal domain-containing protein</fullName>
    </recommendedName>
</protein>
<gene>
    <name evidence="2" type="ORF">S03H2_25531</name>
</gene>
<proteinExistence type="predicted"/>
<dbReference type="AlphaFoldDB" id="X1GK41"/>
<comment type="caution">
    <text evidence="2">The sequence shown here is derived from an EMBL/GenBank/DDBJ whole genome shotgun (WGS) entry which is preliminary data.</text>
</comment>
<accession>X1GK41</accession>
<name>X1GK41_9ZZZZ</name>
<dbReference type="Pfam" id="PF13382">
    <property type="entry name" value="Adenine_deam_C"/>
    <property type="match status" value="1"/>
</dbReference>
<feature type="non-terminal residue" evidence="2">
    <location>
        <position position="152"/>
    </location>
</feature>
<feature type="domain" description="Adenine deaminase C-terminal" evidence="1">
    <location>
        <begin position="39"/>
        <end position="151"/>
    </location>
</feature>
<organism evidence="2">
    <name type="scientific">marine sediment metagenome</name>
    <dbReference type="NCBI Taxonomy" id="412755"/>
    <lineage>
        <taxon>unclassified sequences</taxon>
        <taxon>metagenomes</taxon>
        <taxon>ecological metagenomes</taxon>
    </lineage>
</organism>
<dbReference type="InterPro" id="IPR026912">
    <property type="entry name" value="Adenine_deam_C"/>
</dbReference>
<sequence>TGKVNTGKKFQPDDFKIIAAGYRKSLDAKVIEIVRDSLETKQKILPFIVYDNELRADPEKDIAKIAVIERHKATGSYSLGFVEGLGIKKGAIASTVAHDSHNLIVAGVDDESMANATNLLSEKGGGMAVIADKIYYFPLNIGGLMSTSKIEK</sequence>
<evidence type="ECO:0000313" key="2">
    <source>
        <dbReference type="EMBL" id="GAH33378.1"/>
    </source>
</evidence>
<dbReference type="EMBL" id="BARU01014483">
    <property type="protein sequence ID" value="GAH33378.1"/>
    <property type="molecule type" value="Genomic_DNA"/>
</dbReference>
<feature type="non-terminal residue" evidence="2">
    <location>
        <position position="1"/>
    </location>
</feature>
<reference evidence="2" key="1">
    <citation type="journal article" date="2014" name="Front. Microbiol.">
        <title>High frequency of phylogenetically diverse reductive dehalogenase-homologous genes in deep subseafloor sedimentary metagenomes.</title>
        <authorList>
            <person name="Kawai M."/>
            <person name="Futagami T."/>
            <person name="Toyoda A."/>
            <person name="Takaki Y."/>
            <person name="Nishi S."/>
            <person name="Hori S."/>
            <person name="Arai W."/>
            <person name="Tsubouchi T."/>
            <person name="Morono Y."/>
            <person name="Uchiyama I."/>
            <person name="Ito T."/>
            <person name="Fujiyama A."/>
            <person name="Inagaki F."/>
            <person name="Takami H."/>
        </authorList>
    </citation>
    <scope>NUCLEOTIDE SEQUENCE</scope>
    <source>
        <strain evidence="2">Expedition CK06-06</strain>
    </source>
</reference>